<evidence type="ECO:0000256" key="4">
    <source>
        <dbReference type="SAM" id="SignalP"/>
    </source>
</evidence>
<dbReference type="EMBL" id="OU898284">
    <property type="protein sequence ID" value="CAG9840267.1"/>
    <property type="molecule type" value="Genomic_DNA"/>
</dbReference>
<feature type="chain" id="PRO_5040373649" evidence="4">
    <location>
        <begin position="20"/>
        <end position="950"/>
    </location>
</feature>
<protein>
    <submittedName>
        <fullName evidence="5">Uncharacterized protein</fullName>
    </submittedName>
</protein>
<proteinExistence type="predicted"/>
<dbReference type="PANTHER" id="PTHR12236">
    <property type="entry name" value="STRUCTURAL CONTITUENT OF CUTICLE"/>
    <property type="match status" value="1"/>
</dbReference>
<feature type="region of interest" description="Disordered" evidence="3">
    <location>
        <begin position="839"/>
        <end position="866"/>
    </location>
</feature>
<keyword evidence="1 2" id="KW-0193">Cuticle</keyword>
<feature type="compositionally biased region" description="Basic and acidic residues" evidence="3">
    <location>
        <begin position="153"/>
        <end position="176"/>
    </location>
</feature>
<dbReference type="AlphaFoldDB" id="A0A9N9TBG3"/>
<reference evidence="5" key="1">
    <citation type="submission" date="2022-01" db="EMBL/GenBank/DDBJ databases">
        <authorList>
            <person name="King R."/>
        </authorList>
    </citation>
    <scope>NUCLEOTIDE SEQUENCE</scope>
</reference>
<sequence>MELITVSLFLIYFTTSVSGIEVHTPEVKERGAESNSPEREGLRVTRKSEDTYPAVAYVPHKFNFQLARQQDYLKQRYAQQQLIDVEKIAAIHTNPSKKNKNIDILKQVNLDSTEPHTAYEWQPTESSSKNRHQRSSGNSKTLDYIPIRIKTPRNSDDKIKIKKEESDSPIRRKDENDPGFGGQIIYLDPRILKQLLDLKNKRTQIQSRSFNEHSGAVDANSLNELIGKNPHVQLESLKRLLHQSQQTKFVPVISQAHAFHQKDHTPITERTVDVPNPQSKPNIKVEHEDSSKVPQTQQVVTKETFEKIQQQLDAASKFQVQQALEQAQQAAHAHVAAQHKAIEQAQRAIFEKVQKSLYESPQALRLIRPEESDVTTHINVPVQHQQAIYSAPIPVQTEQHQSDFTRHLNTQPQQHQPVYSTPLPPVVVSPVHDIQIPTSKVHITKYNTALTTAGPTVLHNTIESTNKLHQIVQNENRQEPVVHNVRIIQVTPIPTHGPKHILIQPQVKHLVLTQKQAPQYQTKNVEHYAPNHLHQTAAQLQAEKILLQQVQSHNNAILNSNKNVNRYVGQKVPAHAFQEETAEKEAQPSADAYQHIYLDHKEADNSVDPQLEHKEENEEVSKNQIFLCSNCSDRKKRNINIDKININNNISNHRMSNSSDEYIEYYEYYDDESNKILETVKMNKTITPDKNSLHENSTLTNDFEYYYEYYDDEPDKNNKSSQFNAVGLTSEDKPVSEMLTSFGNTFLPTHKNDKFDTDPSLYYLNDYFEVNMETDANHHYDETLSDNDDFANVNNFHSQISKRYYHSYPKPQNVYHYPAKIPVHPVHKPGSGCNPVVIVNNNKSPSYPKRKKKWRRKKKRHHRRNSHVKVPIRYPTFEELQYAAKYVFGYRIKDNKEGNDFGHEEKRSGRSAEGSYHVLLPDGRMQKVEYYADDNGYHAKVTYENVAEHK</sequence>
<keyword evidence="4" id="KW-0732">Signal</keyword>
<dbReference type="GO" id="GO:0042302">
    <property type="term" value="F:structural constituent of cuticle"/>
    <property type="evidence" value="ECO:0007669"/>
    <property type="project" value="UniProtKB-UniRule"/>
</dbReference>
<feature type="signal peptide" evidence="4">
    <location>
        <begin position="1"/>
        <end position="19"/>
    </location>
</feature>
<organism evidence="5 6">
    <name type="scientific">Diabrotica balteata</name>
    <name type="common">Banded cucumber beetle</name>
    <dbReference type="NCBI Taxonomy" id="107213"/>
    <lineage>
        <taxon>Eukaryota</taxon>
        <taxon>Metazoa</taxon>
        <taxon>Ecdysozoa</taxon>
        <taxon>Arthropoda</taxon>
        <taxon>Hexapoda</taxon>
        <taxon>Insecta</taxon>
        <taxon>Pterygota</taxon>
        <taxon>Neoptera</taxon>
        <taxon>Endopterygota</taxon>
        <taxon>Coleoptera</taxon>
        <taxon>Polyphaga</taxon>
        <taxon>Cucujiformia</taxon>
        <taxon>Chrysomeloidea</taxon>
        <taxon>Chrysomelidae</taxon>
        <taxon>Galerucinae</taxon>
        <taxon>Diabroticina</taxon>
        <taxon>Diabroticites</taxon>
        <taxon>Diabrotica</taxon>
    </lineage>
</organism>
<dbReference type="Proteomes" id="UP001153709">
    <property type="component" value="Chromosome 9"/>
</dbReference>
<dbReference type="Pfam" id="PF00379">
    <property type="entry name" value="Chitin_bind_4"/>
    <property type="match status" value="1"/>
</dbReference>
<dbReference type="InterPro" id="IPR051217">
    <property type="entry name" value="Insect_Cuticle_Struc_Prot"/>
</dbReference>
<evidence type="ECO:0000313" key="6">
    <source>
        <dbReference type="Proteomes" id="UP001153709"/>
    </source>
</evidence>
<dbReference type="PROSITE" id="PS00233">
    <property type="entry name" value="CHIT_BIND_RR_1"/>
    <property type="match status" value="1"/>
</dbReference>
<evidence type="ECO:0000313" key="5">
    <source>
        <dbReference type="EMBL" id="CAG9840267.1"/>
    </source>
</evidence>
<dbReference type="OrthoDB" id="6595597at2759"/>
<name>A0A9N9TBG3_DIABA</name>
<keyword evidence="6" id="KW-1185">Reference proteome</keyword>
<dbReference type="PROSITE" id="PS51155">
    <property type="entry name" value="CHIT_BIND_RR_2"/>
    <property type="match status" value="1"/>
</dbReference>
<feature type="region of interest" description="Disordered" evidence="3">
    <location>
        <begin position="26"/>
        <end position="45"/>
    </location>
</feature>
<dbReference type="InterPro" id="IPR000618">
    <property type="entry name" value="Insect_cuticle"/>
</dbReference>
<dbReference type="GO" id="GO:0031012">
    <property type="term" value="C:extracellular matrix"/>
    <property type="evidence" value="ECO:0007669"/>
    <property type="project" value="TreeGrafter"/>
</dbReference>
<evidence type="ECO:0000256" key="1">
    <source>
        <dbReference type="ARBA" id="ARBA00022460"/>
    </source>
</evidence>
<feature type="region of interest" description="Disordered" evidence="3">
    <location>
        <begin position="120"/>
        <end position="177"/>
    </location>
</feature>
<dbReference type="PANTHER" id="PTHR12236:SF79">
    <property type="entry name" value="CUTICULAR PROTEIN 50CB-RELATED"/>
    <property type="match status" value="1"/>
</dbReference>
<dbReference type="InterPro" id="IPR031311">
    <property type="entry name" value="CHIT_BIND_RR_consensus"/>
</dbReference>
<evidence type="ECO:0000256" key="3">
    <source>
        <dbReference type="SAM" id="MobiDB-lite"/>
    </source>
</evidence>
<gene>
    <name evidence="5" type="ORF">DIABBA_LOCUS12924</name>
</gene>
<feature type="compositionally biased region" description="Basic residues" evidence="3">
    <location>
        <begin position="848"/>
        <end position="866"/>
    </location>
</feature>
<accession>A0A9N9TBG3</accession>
<dbReference type="GO" id="GO:0005615">
    <property type="term" value="C:extracellular space"/>
    <property type="evidence" value="ECO:0007669"/>
    <property type="project" value="TreeGrafter"/>
</dbReference>
<evidence type="ECO:0000256" key="2">
    <source>
        <dbReference type="PROSITE-ProRule" id="PRU00497"/>
    </source>
</evidence>